<dbReference type="InterPro" id="IPR020103">
    <property type="entry name" value="PsdUridine_synth_cat_dom_sf"/>
</dbReference>
<accession>E4SD02</accession>
<organism evidence="5 6">
    <name type="scientific">Caldicellulosiruptor kronotskyensis (strain DSM 18902 / VKM B-2412 / 2002)</name>
    <dbReference type="NCBI Taxonomy" id="632348"/>
    <lineage>
        <taxon>Bacteria</taxon>
        <taxon>Bacillati</taxon>
        <taxon>Bacillota</taxon>
        <taxon>Bacillota incertae sedis</taxon>
        <taxon>Caldicellulosiruptorales</taxon>
        <taxon>Caldicellulosiruptoraceae</taxon>
        <taxon>Caldicellulosiruptor</taxon>
    </lineage>
</organism>
<evidence type="ECO:0000256" key="2">
    <source>
        <dbReference type="ARBA" id="ARBA00031870"/>
    </source>
</evidence>
<reference evidence="5 6" key="2">
    <citation type="journal article" date="2011" name="J. Bacteriol.">
        <title>Complete genome sequences for the anaerobic, extremely thermophilic plant biomass-degrading bacteria Caldicellulosiruptor hydrothermalis, Caldicellulosiruptor kristjanssonii, Caldicellulosiruptor kronotskyensis, Caldicellulosiruptor owensenis, and Caldicellulosiruptor lactoaceticus.</title>
        <authorList>
            <person name="Blumer-Schuette S.E."/>
            <person name="Ozdemir I."/>
            <person name="Mistry D."/>
            <person name="Lucas S."/>
            <person name="Lapidus A."/>
            <person name="Cheng J.F."/>
            <person name="Goodwin L.A."/>
            <person name="Pitluck S."/>
            <person name="Land M.L."/>
            <person name="Hauser L.J."/>
            <person name="Woyke T."/>
            <person name="Mikhailova N."/>
            <person name="Pati A."/>
            <person name="Kyrpides N.C."/>
            <person name="Ivanova N."/>
            <person name="Detter J.C."/>
            <person name="Walston-Davenport K."/>
            <person name="Han S."/>
            <person name="Adams M.W."/>
            <person name="Kelly R.M."/>
        </authorList>
    </citation>
    <scope>NUCLEOTIDE SEQUENCE [LARGE SCALE GENOMIC DNA]</scope>
    <source>
        <strain evidence="6">DSM 18902 / VKM B-2412 / 2002</strain>
    </source>
</reference>
<dbReference type="PANTHER" id="PTHR21600:SF86">
    <property type="entry name" value="PSEUDOURIDINE SYNTHASE RSUA_RLUA-LIKE DOMAIN-CONTAINING PROTEIN"/>
    <property type="match status" value="1"/>
</dbReference>
<keyword evidence="6" id="KW-1185">Reference proteome</keyword>
<sequence>MTVNFVVDKELAGVKVEKAIKKKYPTIPMSVIFKMLRRGEIIVSFLPAQKGQVLRFGDTVSFEIEDRFLEHKKEEILKVYEDDNIVVIDKPYGIPSHPDSNNEYSVVSWIEDNYSNKEELPQLCHRLDRNTAGLMIIAKNRQVLSEMLKYMSRRAIIKKYLCITKKADLPESGVLVHYLKKDSKKSKVYISDFPQDGYSEVVTAYKIVRQKDDLQLVDVEIKTGKTHQIRAQLAHIGLCILGDSKYGDWKLNKKYKADMQALCAYYLKFEIGKKGILRYLDGQKIVKETVEFPVDIEGFSSINVYKERGLEI</sequence>
<dbReference type="PANTHER" id="PTHR21600">
    <property type="entry name" value="MITOCHONDRIAL RNA PSEUDOURIDINE SYNTHASE"/>
    <property type="match status" value="1"/>
</dbReference>
<dbReference type="SUPFAM" id="SSF55120">
    <property type="entry name" value="Pseudouridine synthase"/>
    <property type="match status" value="1"/>
</dbReference>
<dbReference type="EMBL" id="CP002330">
    <property type="protein sequence ID" value="ADQ46018.1"/>
    <property type="molecule type" value="Genomic_DNA"/>
</dbReference>
<feature type="domain" description="Pseudouridine synthase RsuA/RluA-like" evidence="4">
    <location>
        <begin position="84"/>
        <end position="235"/>
    </location>
</feature>
<dbReference type="AlphaFoldDB" id="E4SD02"/>
<dbReference type="CDD" id="cd02869">
    <property type="entry name" value="PseudoU_synth_RluA_like"/>
    <property type="match status" value="1"/>
</dbReference>
<dbReference type="HOGENOM" id="CLU_016902_1_0_9"/>
<dbReference type="InterPro" id="IPR006145">
    <property type="entry name" value="PsdUridine_synth_RsuA/RluA"/>
</dbReference>
<dbReference type="OrthoDB" id="9807829at2"/>
<name>E4SD02_CALK2</name>
<dbReference type="GO" id="GO:0009982">
    <property type="term" value="F:pseudouridine synthase activity"/>
    <property type="evidence" value="ECO:0007669"/>
    <property type="project" value="InterPro"/>
</dbReference>
<dbReference type="GO" id="GO:0140098">
    <property type="term" value="F:catalytic activity, acting on RNA"/>
    <property type="evidence" value="ECO:0007669"/>
    <property type="project" value="UniProtKB-ARBA"/>
</dbReference>
<dbReference type="InterPro" id="IPR006224">
    <property type="entry name" value="PsdUridine_synth_RluA-like_CS"/>
</dbReference>
<dbReference type="PATRIC" id="fig|632348.3.peg.1231"/>
<comment type="catalytic activity">
    <reaction evidence="1">
        <text>a uridine in RNA = a pseudouridine in RNA</text>
        <dbReference type="Rhea" id="RHEA:48348"/>
        <dbReference type="Rhea" id="RHEA-COMP:12068"/>
        <dbReference type="Rhea" id="RHEA-COMP:12069"/>
        <dbReference type="ChEBI" id="CHEBI:65314"/>
        <dbReference type="ChEBI" id="CHEBI:65315"/>
    </reaction>
</comment>
<reference key="1">
    <citation type="submission" date="2010-11" db="EMBL/GenBank/DDBJ databases">
        <title>Complete sequence of Caldicellulosiruptor kronotskyensis 2002.</title>
        <authorList>
            <consortium name="US DOE Joint Genome Institute"/>
            <person name="Lucas S."/>
            <person name="Copeland A."/>
            <person name="Lapidus A."/>
            <person name="Cheng J.-F."/>
            <person name="Bruce D."/>
            <person name="Goodwin L."/>
            <person name="Pitluck S."/>
            <person name="Davenport K."/>
            <person name="Detter J.C."/>
            <person name="Han C."/>
            <person name="Tapia R."/>
            <person name="Land M."/>
            <person name="Hauser L."/>
            <person name="Jeffries C."/>
            <person name="Kyrpides N."/>
            <person name="Ivanova N."/>
            <person name="Mikhailova N."/>
            <person name="Blumer-Schuette S.E."/>
            <person name="Kelly R.M."/>
            <person name="Woyke T."/>
        </authorList>
    </citation>
    <scope>NUCLEOTIDE SEQUENCE</scope>
    <source>
        <strain>2002</strain>
    </source>
</reference>
<dbReference type="KEGG" id="ckn:Calkro_1157"/>
<evidence type="ECO:0000313" key="6">
    <source>
        <dbReference type="Proteomes" id="UP000006835"/>
    </source>
</evidence>
<dbReference type="GO" id="GO:0003723">
    <property type="term" value="F:RNA binding"/>
    <property type="evidence" value="ECO:0007669"/>
    <property type="project" value="InterPro"/>
</dbReference>
<proteinExistence type="predicted"/>
<evidence type="ECO:0000259" key="4">
    <source>
        <dbReference type="Pfam" id="PF00849"/>
    </source>
</evidence>
<dbReference type="Pfam" id="PF00849">
    <property type="entry name" value="PseudoU_synth_2"/>
    <property type="match status" value="1"/>
</dbReference>
<dbReference type="PROSITE" id="PS01129">
    <property type="entry name" value="PSI_RLU"/>
    <property type="match status" value="1"/>
</dbReference>
<dbReference type="GO" id="GO:0000455">
    <property type="term" value="P:enzyme-directed rRNA pseudouridine synthesis"/>
    <property type="evidence" value="ECO:0007669"/>
    <property type="project" value="TreeGrafter"/>
</dbReference>
<gene>
    <name evidence="5" type="ordered locus">Calkro_1157</name>
</gene>
<dbReference type="RefSeq" id="WP_013430132.1">
    <property type="nucleotide sequence ID" value="NC_014720.1"/>
</dbReference>
<evidence type="ECO:0000256" key="3">
    <source>
        <dbReference type="ARBA" id="ARBA00033164"/>
    </source>
</evidence>
<protein>
    <recommendedName>
        <fullName evidence="2">RNA pseudouridylate synthase</fullName>
    </recommendedName>
    <alternativeName>
        <fullName evidence="3">RNA-uridine isomerase</fullName>
    </alternativeName>
</protein>
<dbReference type="Gene3D" id="3.30.2350.10">
    <property type="entry name" value="Pseudouridine synthase"/>
    <property type="match status" value="1"/>
</dbReference>
<dbReference type="Proteomes" id="UP000006835">
    <property type="component" value="Chromosome"/>
</dbReference>
<dbReference type="InterPro" id="IPR050188">
    <property type="entry name" value="RluA_PseudoU_synthase"/>
</dbReference>
<evidence type="ECO:0000256" key="1">
    <source>
        <dbReference type="ARBA" id="ARBA00000073"/>
    </source>
</evidence>
<evidence type="ECO:0000313" key="5">
    <source>
        <dbReference type="EMBL" id="ADQ46018.1"/>
    </source>
</evidence>